<name>A0A542DW58_9MICO</name>
<dbReference type="InterPro" id="IPR022062">
    <property type="entry name" value="DUF3618"/>
</dbReference>
<dbReference type="Proteomes" id="UP000317893">
    <property type="component" value="Unassembled WGS sequence"/>
</dbReference>
<evidence type="ECO:0000313" key="2">
    <source>
        <dbReference type="EMBL" id="TQJ07144.1"/>
    </source>
</evidence>
<gene>
    <name evidence="2" type="ORF">FB458_0196</name>
</gene>
<keyword evidence="1" id="KW-1133">Transmembrane helix</keyword>
<dbReference type="AlphaFoldDB" id="A0A542DW58"/>
<feature type="transmembrane region" description="Helical" evidence="1">
    <location>
        <begin position="71"/>
        <end position="88"/>
    </location>
</feature>
<reference evidence="2 3" key="1">
    <citation type="submission" date="2019-06" db="EMBL/GenBank/DDBJ databases">
        <title>Sequencing the genomes of 1000 actinobacteria strains.</title>
        <authorList>
            <person name="Klenk H.-P."/>
        </authorList>
    </citation>
    <scope>NUCLEOTIDE SEQUENCE [LARGE SCALE GENOMIC DNA]</scope>
    <source>
        <strain evidence="2 3">DSM 18607</strain>
    </source>
</reference>
<proteinExistence type="predicted"/>
<sequence>MSDATSEQRPKTAAELEAELAAARERLAVSVDELVTRTQPKEIARRQKENARLAFIDATRTQDGGWRVERLVAVGAAVVAVVVASVLLRRRRG</sequence>
<dbReference type="OrthoDB" id="5149496at2"/>
<dbReference type="EMBL" id="VFMN01000001">
    <property type="protein sequence ID" value="TQJ07144.1"/>
    <property type="molecule type" value="Genomic_DNA"/>
</dbReference>
<protein>
    <submittedName>
        <fullName evidence="2">Uncharacterized protein DUF3618</fullName>
    </submittedName>
</protein>
<evidence type="ECO:0000313" key="3">
    <source>
        <dbReference type="Proteomes" id="UP000317893"/>
    </source>
</evidence>
<keyword evidence="1" id="KW-0472">Membrane</keyword>
<accession>A0A542DW58</accession>
<dbReference type="Pfam" id="PF12277">
    <property type="entry name" value="DUF3618"/>
    <property type="match status" value="1"/>
</dbReference>
<evidence type="ECO:0000256" key="1">
    <source>
        <dbReference type="SAM" id="Phobius"/>
    </source>
</evidence>
<comment type="caution">
    <text evidence="2">The sequence shown here is derived from an EMBL/GenBank/DDBJ whole genome shotgun (WGS) entry which is preliminary data.</text>
</comment>
<keyword evidence="1" id="KW-0812">Transmembrane</keyword>
<organism evidence="2 3">
    <name type="scientific">Lapillicoccus jejuensis</name>
    <dbReference type="NCBI Taxonomy" id="402171"/>
    <lineage>
        <taxon>Bacteria</taxon>
        <taxon>Bacillati</taxon>
        <taxon>Actinomycetota</taxon>
        <taxon>Actinomycetes</taxon>
        <taxon>Micrococcales</taxon>
        <taxon>Intrasporangiaceae</taxon>
        <taxon>Lapillicoccus</taxon>
    </lineage>
</organism>
<keyword evidence="3" id="KW-1185">Reference proteome</keyword>
<dbReference type="RefSeq" id="WP_141845969.1">
    <property type="nucleotide sequence ID" value="NZ_BAAAPR010000018.1"/>
</dbReference>